<dbReference type="EMBL" id="JARQBZ010000001">
    <property type="protein sequence ID" value="MDT2832422.1"/>
    <property type="molecule type" value="Genomic_DNA"/>
</dbReference>
<evidence type="ECO:0000259" key="2">
    <source>
        <dbReference type="Pfam" id="PF04909"/>
    </source>
</evidence>
<dbReference type="GO" id="GO:0005737">
    <property type="term" value="C:cytoplasm"/>
    <property type="evidence" value="ECO:0007669"/>
    <property type="project" value="TreeGrafter"/>
</dbReference>
<dbReference type="GO" id="GO:0016787">
    <property type="term" value="F:hydrolase activity"/>
    <property type="evidence" value="ECO:0007669"/>
    <property type="project" value="InterPro"/>
</dbReference>
<dbReference type="RefSeq" id="WP_311876375.1">
    <property type="nucleotide sequence ID" value="NZ_JARQBZ010000001.1"/>
</dbReference>
<protein>
    <submittedName>
        <fullName evidence="3">Amidohydrolase family protein</fullName>
    </submittedName>
</protein>
<comment type="caution">
    <text evidence="3">The sequence shown here is derived from an EMBL/GenBank/DDBJ whole genome shotgun (WGS) entry which is preliminary data.</text>
</comment>
<feature type="domain" description="Amidohydrolase-related" evidence="2">
    <location>
        <begin position="7"/>
        <end position="317"/>
    </location>
</feature>
<keyword evidence="1" id="KW-0456">Lyase</keyword>
<proteinExistence type="predicted"/>
<dbReference type="InterPro" id="IPR032466">
    <property type="entry name" value="Metal_Hydrolase"/>
</dbReference>
<name>A0AAW8U3R7_9ENTE</name>
<dbReference type="InterPro" id="IPR032465">
    <property type="entry name" value="ACMSD"/>
</dbReference>
<dbReference type="PANTHER" id="PTHR21240:SF28">
    <property type="entry name" value="ISO-OROTATE DECARBOXYLASE (EUROFUNG)"/>
    <property type="match status" value="1"/>
</dbReference>
<evidence type="ECO:0000313" key="4">
    <source>
        <dbReference type="Proteomes" id="UP001268577"/>
    </source>
</evidence>
<dbReference type="CDD" id="cd01292">
    <property type="entry name" value="metallo-dependent_hydrolases"/>
    <property type="match status" value="1"/>
</dbReference>
<evidence type="ECO:0000313" key="3">
    <source>
        <dbReference type="EMBL" id="MDT2832422.1"/>
    </source>
</evidence>
<dbReference type="Gene3D" id="3.20.20.140">
    <property type="entry name" value="Metal-dependent hydrolases"/>
    <property type="match status" value="1"/>
</dbReference>
<organism evidence="3 4">
    <name type="scientific">Vagococcus carniphilus</name>
    <dbReference type="NCBI Taxonomy" id="218144"/>
    <lineage>
        <taxon>Bacteria</taxon>
        <taxon>Bacillati</taxon>
        <taxon>Bacillota</taxon>
        <taxon>Bacilli</taxon>
        <taxon>Lactobacillales</taxon>
        <taxon>Enterococcaceae</taxon>
        <taxon>Vagococcus</taxon>
    </lineage>
</organism>
<dbReference type="Pfam" id="PF04909">
    <property type="entry name" value="Amidohydro_2"/>
    <property type="match status" value="1"/>
</dbReference>
<dbReference type="GO" id="GO:0016831">
    <property type="term" value="F:carboxy-lyase activity"/>
    <property type="evidence" value="ECO:0007669"/>
    <property type="project" value="InterPro"/>
</dbReference>
<reference evidence="3" key="1">
    <citation type="submission" date="2023-03" db="EMBL/GenBank/DDBJ databases">
        <authorList>
            <person name="Shen W."/>
            <person name="Cai J."/>
        </authorList>
    </citation>
    <scope>NUCLEOTIDE SEQUENCE</scope>
    <source>
        <strain evidence="3">P96-3</strain>
    </source>
</reference>
<dbReference type="PANTHER" id="PTHR21240">
    <property type="entry name" value="2-AMINO-3-CARBOXYLMUCONATE-6-SEMIALDEHYDE DECARBOXYLASE"/>
    <property type="match status" value="1"/>
</dbReference>
<dbReference type="InterPro" id="IPR006680">
    <property type="entry name" value="Amidohydro-rel"/>
</dbReference>
<dbReference type="Proteomes" id="UP001268577">
    <property type="component" value="Unassembled WGS sequence"/>
</dbReference>
<sequence>MENNCSIDTHAHLWSETYLELLAKAGSPDTQVAKNMGAGITTEEIENRIKMMDIAGVKYQVLSATPQSPQWGSPDEALELAKMINNLYASIINKYPDRFIAYGAVPLPYTEEAILEGKRVINELGFKGIAVNTIIQNEVAISDDRFSPFFEAMNELSTLIYIHPTGCGANSDMINDYHLEWVIGAPVEDTIAPLQLLKKDFPRRYPNLRFHIAHLGGALPFLLQRIEDNYSDWQAFKSSPTNDLQSRFWFDTANFHEPSLICSNESLGNSQLLLGSDFPYFQNEKYTRAINYIKQSSLKEDEKENILKNNAMKLYHLDN</sequence>
<accession>A0AAW8U3R7</accession>
<dbReference type="GO" id="GO:0019748">
    <property type="term" value="P:secondary metabolic process"/>
    <property type="evidence" value="ECO:0007669"/>
    <property type="project" value="TreeGrafter"/>
</dbReference>
<evidence type="ECO:0000256" key="1">
    <source>
        <dbReference type="ARBA" id="ARBA00023239"/>
    </source>
</evidence>
<dbReference type="SUPFAM" id="SSF51556">
    <property type="entry name" value="Metallo-dependent hydrolases"/>
    <property type="match status" value="1"/>
</dbReference>
<gene>
    <name evidence="3" type="ORF">P7H70_00020</name>
</gene>
<dbReference type="AlphaFoldDB" id="A0AAW8U3R7"/>